<dbReference type="PROSITE" id="PS51724">
    <property type="entry name" value="SPOR"/>
    <property type="match status" value="1"/>
</dbReference>
<dbReference type="Gene3D" id="3.30.70.1070">
    <property type="entry name" value="Sporulation related repeat"/>
    <property type="match status" value="1"/>
</dbReference>
<name>A0A4P6I4U0_9BACT</name>
<feature type="region of interest" description="Disordered" evidence="1">
    <location>
        <begin position="103"/>
        <end position="124"/>
    </location>
</feature>
<dbReference type="SUPFAM" id="SSF110997">
    <property type="entry name" value="Sporulation related repeat"/>
    <property type="match status" value="1"/>
</dbReference>
<dbReference type="GO" id="GO:0042834">
    <property type="term" value="F:peptidoglycan binding"/>
    <property type="evidence" value="ECO:0007669"/>
    <property type="project" value="InterPro"/>
</dbReference>
<evidence type="ECO:0000256" key="1">
    <source>
        <dbReference type="SAM" id="MobiDB-lite"/>
    </source>
</evidence>
<dbReference type="EMBL" id="CP026538">
    <property type="protein sequence ID" value="QAZ69019.1"/>
    <property type="molecule type" value="Genomic_DNA"/>
</dbReference>
<evidence type="ECO:0000313" key="4">
    <source>
        <dbReference type="Proteomes" id="UP000293296"/>
    </source>
</evidence>
<organism evidence="3 4">
    <name type="scientific">Solidesulfovibrio carbinolicus</name>
    <dbReference type="NCBI Taxonomy" id="296842"/>
    <lineage>
        <taxon>Bacteria</taxon>
        <taxon>Pseudomonadati</taxon>
        <taxon>Thermodesulfobacteriota</taxon>
        <taxon>Desulfovibrionia</taxon>
        <taxon>Desulfovibrionales</taxon>
        <taxon>Desulfovibrionaceae</taxon>
        <taxon>Solidesulfovibrio</taxon>
    </lineage>
</organism>
<protein>
    <submittedName>
        <fullName evidence="3">SPOR domain-containing protein</fullName>
    </submittedName>
</protein>
<proteinExistence type="predicted"/>
<dbReference type="KEGG" id="dcb:C3Y92_17955"/>
<evidence type="ECO:0000259" key="2">
    <source>
        <dbReference type="PROSITE" id="PS51724"/>
    </source>
</evidence>
<gene>
    <name evidence="3" type="ORF">C3Y92_17955</name>
</gene>
<dbReference type="OrthoDB" id="5459997at2"/>
<dbReference type="Pfam" id="PF05036">
    <property type="entry name" value="SPOR"/>
    <property type="match status" value="1"/>
</dbReference>
<dbReference type="InterPro" id="IPR036680">
    <property type="entry name" value="SPOR-like_sf"/>
</dbReference>
<accession>A0A4P6I4U0</accession>
<dbReference type="InterPro" id="IPR007730">
    <property type="entry name" value="SPOR-like_dom"/>
</dbReference>
<dbReference type="PROSITE" id="PS51257">
    <property type="entry name" value="PROKAR_LIPOPROTEIN"/>
    <property type="match status" value="1"/>
</dbReference>
<keyword evidence="4" id="KW-1185">Reference proteome</keyword>
<sequence>MRALLLCFFLAGACLLGGCGEETVYDWQRPHDTYQVGAFSKADNANALKAKLGQNGFECRIETEIKNGQFVLNVLVDVYDRQPDTMTRLERIAGVKPLLRERTPAKTAAPAGSSPATAVPASGI</sequence>
<dbReference type="RefSeq" id="WP_129355010.1">
    <property type="nucleotide sequence ID" value="NZ_CP026538.1"/>
</dbReference>
<dbReference type="Proteomes" id="UP000293296">
    <property type="component" value="Chromosome"/>
</dbReference>
<evidence type="ECO:0000313" key="3">
    <source>
        <dbReference type="EMBL" id="QAZ69019.1"/>
    </source>
</evidence>
<reference evidence="3 4" key="1">
    <citation type="submission" date="2018-02" db="EMBL/GenBank/DDBJ databases">
        <title>Genome sequence of Desulfovibrio carbinolicus DSM 3852.</title>
        <authorList>
            <person name="Wilbanks E."/>
            <person name="Skennerton C.T."/>
            <person name="Orphan V.J."/>
        </authorList>
    </citation>
    <scope>NUCLEOTIDE SEQUENCE [LARGE SCALE GENOMIC DNA]</scope>
    <source>
        <strain evidence="3 4">DSM 3852</strain>
    </source>
</reference>
<feature type="domain" description="SPOR" evidence="2">
    <location>
        <begin position="26"/>
        <end position="107"/>
    </location>
</feature>
<dbReference type="AlphaFoldDB" id="A0A4P6I4U0"/>
<feature type="compositionally biased region" description="Low complexity" evidence="1">
    <location>
        <begin position="105"/>
        <end position="124"/>
    </location>
</feature>